<dbReference type="PANTHER" id="PTHR43877">
    <property type="entry name" value="AMINOALKYLPHOSPHONATE N-ACETYLTRANSFERASE-RELATED-RELATED"/>
    <property type="match status" value="1"/>
</dbReference>
<dbReference type="Proteomes" id="UP000269883">
    <property type="component" value="Chromosome"/>
</dbReference>
<keyword evidence="1 4" id="KW-0808">Transferase</keyword>
<proteinExistence type="predicted"/>
<dbReference type="PROSITE" id="PS51186">
    <property type="entry name" value="GNAT"/>
    <property type="match status" value="1"/>
</dbReference>
<dbReference type="Gene3D" id="3.40.630.30">
    <property type="match status" value="1"/>
</dbReference>
<sequence>MPDFTFTHRPLETSDLPALCSFPRTAEELFFMFPKANWPVTPGQLGEAAAQRREPTVFLCDETIAGYANILAWEHGNFCEAGNVVVAPAMRRRGLASHMMQTMEVKARDNYAARRLKVSCFSMNVGGLLLYSRLGFLPTGIAPRNGPNGAPHALIHLEKNIPGVS</sequence>
<keyword evidence="2" id="KW-0012">Acyltransferase</keyword>
<dbReference type="InterPro" id="IPR000182">
    <property type="entry name" value="GNAT_dom"/>
</dbReference>
<reference evidence="4 5" key="1">
    <citation type="journal article" date="2018" name="Sci. Adv.">
        <title>Multi-heme cytochromes provide a pathway for survival in energy-limited environments.</title>
        <authorList>
            <person name="Deng X."/>
            <person name="Dohmae N."/>
            <person name="Nealson K.H."/>
            <person name="Hashimoto K."/>
            <person name="Okamoto A."/>
        </authorList>
    </citation>
    <scope>NUCLEOTIDE SEQUENCE [LARGE SCALE GENOMIC DNA]</scope>
    <source>
        <strain evidence="4 5">IS5</strain>
    </source>
</reference>
<organism evidence="4 5">
    <name type="scientific">Desulfovibrio ferrophilus</name>
    <dbReference type="NCBI Taxonomy" id="241368"/>
    <lineage>
        <taxon>Bacteria</taxon>
        <taxon>Pseudomonadati</taxon>
        <taxon>Thermodesulfobacteriota</taxon>
        <taxon>Desulfovibrionia</taxon>
        <taxon>Desulfovibrionales</taxon>
        <taxon>Desulfovibrionaceae</taxon>
        <taxon>Desulfovibrio</taxon>
    </lineage>
</organism>
<evidence type="ECO:0000256" key="1">
    <source>
        <dbReference type="ARBA" id="ARBA00022679"/>
    </source>
</evidence>
<dbReference type="OrthoDB" id="7001268at2"/>
<evidence type="ECO:0000256" key="2">
    <source>
        <dbReference type="ARBA" id="ARBA00023315"/>
    </source>
</evidence>
<gene>
    <name evidence="4" type="ORF">DFE_3170</name>
</gene>
<dbReference type="KEGG" id="dfl:DFE_3170"/>
<dbReference type="EMBL" id="AP017378">
    <property type="protein sequence ID" value="BBD09896.1"/>
    <property type="molecule type" value="Genomic_DNA"/>
</dbReference>
<dbReference type="InterPro" id="IPR050832">
    <property type="entry name" value="Bact_Acetyltransf"/>
</dbReference>
<feature type="domain" description="N-acetyltransferase" evidence="3">
    <location>
        <begin position="6"/>
        <end position="162"/>
    </location>
</feature>
<dbReference type="PANTHER" id="PTHR43877:SF2">
    <property type="entry name" value="AMINOALKYLPHOSPHONATE N-ACETYLTRANSFERASE-RELATED"/>
    <property type="match status" value="1"/>
</dbReference>
<evidence type="ECO:0000313" key="4">
    <source>
        <dbReference type="EMBL" id="BBD09896.1"/>
    </source>
</evidence>
<evidence type="ECO:0000259" key="3">
    <source>
        <dbReference type="PROSITE" id="PS51186"/>
    </source>
</evidence>
<dbReference type="AlphaFoldDB" id="A0A2Z6B398"/>
<evidence type="ECO:0000313" key="5">
    <source>
        <dbReference type="Proteomes" id="UP000269883"/>
    </source>
</evidence>
<dbReference type="Pfam" id="PF00583">
    <property type="entry name" value="Acetyltransf_1"/>
    <property type="match status" value="1"/>
</dbReference>
<dbReference type="CDD" id="cd04301">
    <property type="entry name" value="NAT_SF"/>
    <property type="match status" value="1"/>
</dbReference>
<name>A0A2Z6B398_9BACT</name>
<dbReference type="SUPFAM" id="SSF55729">
    <property type="entry name" value="Acyl-CoA N-acyltransferases (Nat)"/>
    <property type="match status" value="1"/>
</dbReference>
<dbReference type="InterPro" id="IPR016181">
    <property type="entry name" value="Acyl_CoA_acyltransferase"/>
</dbReference>
<keyword evidence="5" id="KW-1185">Reference proteome</keyword>
<protein>
    <submittedName>
        <fullName evidence="4">Putative acetyltransferase, GNAT family</fullName>
    </submittedName>
</protein>
<accession>A0A2Z6B398</accession>
<dbReference type="GO" id="GO:0016747">
    <property type="term" value="F:acyltransferase activity, transferring groups other than amino-acyl groups"/>
    <property type="evidence" value="ECO:0007669"/>
    <property type="project" value="InterPro"/>
</dbReference>
<dbReference type="RefSeq" id="WP_126380898.1">
    <property type="nucleotide sequence ID" value="NZ_AP017378.1"/>
</dbReference>